<keyword evidence="5 8" id="KW-0645">Protease</keyword>
<dbReference type="InterPro" id="IPR008283">
    <property type="entry name" value="Peptidase_M17_N"/>
</dbReference>
<dbReference type="NCBIfam" id="NF002073">
    <property type="entry name" value="PRK00913.1-2"/>
    <property type="match status" value="1"/>
</dbReference>
<feature type="binding site" evidence="8">
    <location>
        <position position="289"/>
    </location>
    <ligand>
        <name>Mn(2+)</name>
        <dbReference type="ChEBI" id="CHEBI:29035"/>
        <label>2</label>
    </ligand>
</feature>
<keyword evidence="4 8" id="KW-0031">Aminopeptidase</keyword>
<dbReference type="PANTHER" id="PTHR11963">
    <property type="entry name" value="LEUCINE AMINOPEPTIDASE-RELATED"/>
    <property type="match status" value="1"/>
</dbReference>
<comment type="caution">
    <text evidence="11">The sequence shown here is derived from an EMBL/GenBank/DDBJ whole genome shotgun (WGS) entry which is preliminary data.</text>
</comment>
<feature type="active site" evidence="8">
    <location>
        <position position="352"/>
    </location>
</feature>
<keyword evidence="8" id="KW-0464">Manganese</keyword>
<dbReference type="EC" id="3.4.11.1" evidence="8"/>
<evidence type="ECO:0000256" key="6">
    <source>
        <dbReference type="ARBA" id="ARBA00022801"/>
    </source>
</evidence>
<organism evidence="11 12">
    <name type="scientific">Vulcanibacillus modesticaldus</name>
    <dbReference type="NCBI Taxonomy" id="337097"/>
    <lineage>
        <taxon>Bacteria</taxon>
        <taxon>Bacillati</taxon>
        <taxon>Bacillota</taxon>
        <taxon>Bacilli</taxon>
        <taxon>Bacillales</taxon>
        <taxon>Bacillaceae</taxon>
        <taxon>Vulcanibacillus</taxon>
    </lineage>
</organism>
<evidence type="ECO:0000259" key="9">
    <source>
        <dbReference type="Pfam" id="PF00883"/>
    </source>
</evidence>
<dbReference type="Pfam" id="PF00883">
    <property type="entry name" value="Peptidase_M17"/>
    <property type="match status" value="1"/>
</dbReference>
<evidence type="ECO:0000256" key="8">
    <source>
        <dbReference type="HAMAP-Rule" id="MF_00181"/>
    </source>
</evidence>
<dbReference type="CDD" id="cd00433">
    <property type="entry name" value="Peptidase_M17"/>
    <property type="match status" value="1"/>
</dbReference>
<comment type="function">
    <text evidence="7 8">Presumably involved in the processing and regular turnover of intracellular proteins. Catalyzes the removal of unsubstituted N-terminal amino acids from various peptides.</text>
</comment>
<sequence length="499" mass="53701">MQFKISREPITTLASDCIIITHTEDKDMLLGLAKEVDEKMDHRISQLIAEKEIKGKFGEVTLLHTWGKIPAKRVLVLGLGKEEKLTLEKARSAYAIAARKAQEIGVSELTLAVSQKYKDIWNPVDLGQAVVEGIVLGTYQFKPYKTKTEIENKIERVIISVKDISIDAVEAGVVRGEIFAESQNLARDFSNEPANKMTPTILAEKAKEIAKKHHLEISILEKEQLEELNMGAFLAVSKGSTEPPKMIVIKYIGAPDSKDMIGLVGKGITFDSGGIQIKPDKNMDEMKGDMAGAAAVLGAINAIGALKPHVNVIGVISACENMVSGEAVHPGDVVETFSGKTVEIKHTDAEGRLILSDAISYAKHLGATKLVDVATLTGSIISALGHHIIGLFSNNMDWTEEVKAAAKISGEKVWELPLDDDYAELIESDIADMVNDAGSPAGAIQGGMFLKEFAGETPWVHLDIAGTSDVTKTSGINPKGATGVAVRTMIALVLRFSGN</sequence>
<evidence type="ECO:0000256" key="4">
    <source>
        <dbReference type="ARBA" id="ARBA00022438"/>
    </source>
</evidence>
<evidence type="ECO:0000256" key="3">
    <source>
        <dbReference type="ARBA" id="ARBA00009528"/>
    </source>
</evidence>
<feature type="domain" description="Cytosol aminopeptidase" evidence="9">
    <location>
        <begin position="184"/>
        <end position="490"/>
    </location>
</feature>
<comment type="catalytic activity">
    <reaction evidence="2 8">
        <text>Release of an N-terminal amino acid, preferentially leucine, but not glutamic or aspartic acids.</text>
        <dbReference type="EC" id="3.4.11.10"/>
    </reaction>
</comment>
<evidence type="ECO:0000313" key="12">
    <source>
        <dbReference type="Proteomes" id="UP000243739"/>
    </source>
</evidence>
<comment type="catalytic activity">
    <reaction evidence="1 8">
        <text>Release of an N-terminal amino acid, Xaa-|-Yaa-, in which Xaa is preferably Leu, but may be other amino acids including Pro although not Arg or Lys, and Yaa may be Pro. Amino acid amides and methyl esters are also readily hydrolyzed, but rates on arylamides are exceedingly low.</text>
        <dbReference type="EC" id="3.4.11.1"/>
    </reaction>
</comment>
<dbReference type="OrthoDB" id="9809354at2"/>
<dbReference type="InterPro" id="IPR023042">
    <property type="entry name" value="Peptidase_M17_leu_NH2_pept"/>
</dbReference>
<dbReference type="EMBL" id="MIJF01000025">
    <property type="protein sequence ID" value="OEF99293.1"/>
    <property type="molecule type" value="Genomic_DNA"/>
</dbReference>
<dbReference type="Gene3D" id="3.40.220.10">
    <property type="entry name" value="Leucine Aminopeptidase, subunit E, domain 1"/>
    <property type="match status" value="1"/>
</dbReference>
<dbReference type="GO" id="GO:0070006">
    <property type="term" value="F:metalloaminopeptidase activity"/>
    <property type="evidence" value="ECO:0007669"/>
    <property type="project" value="InterPro"/>
</dbReference>
<evidence type="ECO:0000259" key="10">
    <source>
        <dbReference type="Pfam" id="PF02789"/>
    </source>
</evidence>
<dbReference type="SUPFAM" id="SSF52949">
    <property type="entry name" value="Macro domain-like"/>
    <property type="match status" value="1"/>
</dbReference>
<comment type="cofactor">
    <cofactor evidence="8">
        <name>Mn(2+)</name>
        <dbReference type="ChEBI" id="CHEBI:29035"/>
    </cofactor>
    <text evidence="8">Binds 2 manganese ions per subunit.</text>
</comment>
<dbReference type="NCBIfam" id="NF002074">
    <property type="entry name" value="PRK00913.1-4"/>
    <property type="match status" value="1"/>
</dbReference>
<keyword evidence="12" id="KW-1185">Reference proteome</keyword>
<comment type="subcellular location">
    <subcellularLocation>
        <location evidence="8">Cytoplasm</location>
    </subcellularLocation>
</comment>
<feature type="binding site" evidence="8">
    <location>
        <position position="266"/>
    </location>
    <ligand>
        <name>Mn(2+)</name>
        <dbReference type="ChEBI" id="CHEBI:29035"/>
        <label>2</label>
    </ligand>
</feature>
<dbReference type="SUPFAM" id="SSF53187">
    <property type="entry name" value="Zn-dependent exopeptidases"/>
    <property type="match status" value="1"/>
</dbReference>
<dbReference type="STRING" id="337097.BHF71_09220"/>
<accession>A0A1D2YUE7</accession>
<dbReference type="GO" id="GO:0005737">
    <property type="term" value="C:cytoplasm"/>
    <property type="evidence" value="ECO:0007669"/>
    <property type="project" value="UniProtKB-SubCell"/>
</dbReference>
<dbReference type="EC" id="3.4.11.10" evidence="8"/>
<feature type="binding site" evidence="8">
    <location>
        <position position="350"/>
    </location>
    <ligand>
        <name>Mn(2+)</name>
        <dbReference type="ChEBI" id="CHEBI:29035"/>
        <label>2</label>
    </ligand>
</feature>
<keyword evidence="6 8" id="KW-0378">Hydrolase</keyword>
<feature type="binding site" evidence="8">
    <location>
        <position position="271"/>
    </location>
    <ligand>
        <name>Mn(2+)</name>
        <dbReference type="ChEBI" id="CHEBI:29035"/>
        <label>2</label>
    </ligand>
</feature>
<dbReference type="AlphaFoldDB" id="A0A1D2YUE7"/>
<comment type="similarity">
    <text evidence="3 8">Belongs to the peptidase M17 family.</text>
</comment>
<keyword evidence="8" id="KW-0963">Cytoplasm</keyword>
<dbReference type="RefSeq" id="WP_069656845.1">
    <property type="nucleotide sequence ID" value="NZ_MIJF01000025.1"/>
</dbReference>
<feature type="binding site" evidence="8">
    <location>
        <position position="271"/>
    </location>
    <ligand>
        <name>Mn(2+)</name>
        <dbReference type="ChEBI" id="CHEBI:29035"/>
        <label>1</label>
    </ligand>
</feature>
<dbReference type="PRINTS" id="PR00481">
    <property type="entry name" value="LAMNOPPTDASE"/>
</dbReference>
<protein>
    <recommendedName>
        <fullName evidence="8">Probable cytosol aminopeptidase</fullName>
        <ecNumber evidence="8">3.4.11.1</ecNumber>
    </recommendedName>
    <alternativeName>
        <fullName evidence="8">Leucine aminopeptidase</fullName>
        <shortName evidence="8">LAP</shortName>
        <ecNumber evidence="8">3.4.11.10</ecNumber>
    </alternativeName>
    <alternativeName>
        <fullName evidence="8">Leucyl aminopeptidase</fullName>
    </alternativeName>
</protein>
<feature type="domain" description="Peptidase M17 leucyl aminopeptidase N-terminal" evidence="10">
    <location>
        <begin position="25"/>
        <end position="147"/>
    </location>
</feature>
<evidence type="ECO:0000256" key="5">
    <source>
        <dbReference type="ARBA" id="ARBA00022670"/>
    </source>
</evidence>
<dbReference type="HAMAP" id="MF_00181">
    <property type="entry name" value="Cytosol_peptidase_M17"/>
    <property type="match status" value="1"/>
</dbReference>
<dbReference type="InterPro" id="IPR043472">
    <property type="entry name" value="Macro_dom-like"/>
</dbReference>
<proteinExistence type="inferred from homology"/>
<evidence type="ECO:0000313" key="11">
    <source>
        <dbReference type="EMBL" id="OEF99293.1"/>
    </source>
</evidence>
<evidence type="ECO:0000256" key="7">
    <source>
        <dbReference type="ARBA" id="ARBA00049972"/>
    </source>
</evidence>
<dbReference type="InterPro" id="IPR011356">
    <property type="entry name" value="Leucine_aapep/pepB"/>
</dbReference>
<dbReference type="NCBIfam" id="NF002083">
    <property type="entry name" value="PRK00913.3-5"/>
    <property type="match status" value="1"/>
</dbReference>
<feature type="active site" evidence="8">
    <location>
        <position position="278"/>
    </location>
</feature>
<name>A0A1D2YUE7_9BACI</name>
<feature type="binding site" evidence="8">
    <location>
        <position position="348"/>
    </location>
    <ligand>
        <name>Mn(2+)</name>
        <dbReference type="ChEBI" id="CHEBI:29035"/>
        <label>1</label>
    </ligand>
</feature>
<dbReference type="GO" id="GO:0030145">
    <property type="term" value="F:manganese ion binding"/>
    <property type="evidence" value="ECO:0007669"/>
    <property type="project" value="UniProtKB-UniRule"/>
</dbReference>
<dbReference type="InterPro" id="IPR000819">
    <property type="entry name" value="Peptidase_M17_C"/>
</dbReference>
<dbReference type="PANTHER" id="PTHR11963:SF23">
    <property type="entry name" value="CYTOSOL AMINOPEPTIDASE"/>
    <property type="match status" value="1"/>
</dbReference>
<reference evidence="11 12" key="1">
    <citation type="submission" date="2016-09" db="EMBL/GenBank/DDBJ databases">
        <title>Draft genome sequence for the type strain of Vulcanibacillus modesticaldus BR, a strictly anaerobic, moderately thermophilic, and nitrate-reducing bacterium from deep sea-hydrothermal vents of the Mid-Atlantic Ridge.</title>
        <authorList>
            <person name="Abin C.A."/>
            <person name="Hollibaugh J.T."/>
        </authorList>
    </citation>
    <scope>NUCLEOTIDE SEQUENCE [LARGE SCALE GENOMIC DNA]</scope>
    <source>
        <strain evidence="11 12">BR</strain>
    </source>
</reference>
<dbReference type="Pfam" id="PF02789">
    <property type="entry name" value="Peptidase_M17_N"/>
    <property type="match status" value="1"/>
</dbReference>
<dbReference type="GO" id="GO:0006508">
    <property type="term" value="P:proteolysis"/>
    <property type="evidence" value="ECO:0007669"/>
    <property type="project" value="UniProtKB-KW"/>
</dbReference>
<evidence type="ECO:0000256" key="1">
    <source>
        <dbReference type="ARBA" id="ARBA00000135"/>
    </source>
</evidence>
<evidence type="ECO:0000256" key="2">
    <source>
        <dbReference type="ARBA" id="ARBA00000967"/>
    </source>
</evidence>
<keyword evidence="8" id="KW-0479">Metal-binding</keyword>
<gene>
    <name evidence="8" type="primary">pepA</name>
    <name evidence="11" type="ORF">BHF71_09220</name>
</gene>
<dbReference type="Proteomes" id="UP000243739">
    <property type="component" value="Unassembled WGS sequence"/>
</dbReference>
<feature type="binding site" evidence="8">
    <location>
        <position position="350"/>
    </location>
    <ligand>
        <name>Mn(2+)</name>
        <dbReference type="ChEBI" id="CHEBI:29035"/>
        <label>1</label>
    </ligand>
</feature>
<dbReference type="Gene3D" id="3.40.630.10">
    <property type="entry name" value="Zn peptidases"/>
    <property type="match status" value="1"/>
</dbReference>